<comment type="similarity">
    <text evidence="1">Belongs to the UPF0065 (bug) family.</text>
</comment>
<sequence length="334" mass="35365">MKLNKLSTICGCSLWTAVLGGVMLAMAPSTGQAQSQWPSRAVHIIMPAGSGGSSDPLARMVATELSKELGQSFVVENKPGANGNIGAASVAAAKPDGYTLLFSWTGTLVSAVTMYGSKPFDPVRDFEPIALIASIPNVVAVTAELPVKSLDELTSYSKSNPEKLSFGSTGSGSSWHLAGELYKKMAGASLLHVPYTSPGTVVTDLVSGRLQAAFPQPIAVASLVQEGRLKALAVMADERSSSLPDTPTTKELGYPDLVASTWFALLAPKGTSKEIVDKINHALNGALKKDDFRNELLRRGYTPLGGTDTEFAAYMREEISRWDEIVKFAGAKID</sequence>
<gene>
    <name evidence="3" type="ORF">H0A72_04430</name>
</gene>
<dbReference type="Gene3D" id="3.40.190.150">
    <property type="entry name" value="Bordetella uptake gene, domain 1"/>
    <property type="match status" value="1"/>
</dbReference>
<dbReference type="CDD" id="cd07012">
    <property type="entry name" value="PBP2_Bug_TTT"/>
    <property type="match status" value="1"/>
</dbReference>
<evidence type="ECO:0000256" key="1">
    <source>
        <dbReference type="ARBA" id="ARBA00006987"/>
    </source>
</evidence>
<keyword evidence="4" id="KW-1185">Reference proteome</keyword>
<dbReference type="EMBL" id="JACCEM010000002">
    <property type="protein sequence ID" value="NYT48551.1"/>
    <property type="molecule type" value="Genomic_DNA"/>
</dbReference>
<feature type="chain" id="PRO_5032785733" evidence="2">
    <location>
        <begin position="28"/>
        <end position="334"/>
    </location>
</feature>
<feature type="signal peptide" evidence="2">
    <location>
        <begin position="1"/>
        <end position="27"/>
    </location>
</feature>
<dbReference type="PANTHER" id="PTHR42928:SF5">
    <property type="entry name" value="BLR1237 PROTEIN"/>
    <property type="match status" value="1"/>
</dbReference>
<dbReference type="Pfam" id="PF03401">
    <property type="entry name" value="TctC"/>
    <property type="match status" value="1"/>
</dbReference>
<reference evidence="3 4" key="1">
    <citation type="submission" date="2020-07" db="EMBL/GenBank/DDBJ databases">
        <title>Taxonomic revisions and descriptions of new bacterial species based on genomic comparisons in the high-G+C-content subgroup of the family Alcaligenaceae.</title>
        <authorList>
            <person name="Szabo A."/>
            <person name="Felfoldi T."/>
        </authorList>
    </citation>
    <scope>NUCLEOTIDE SEQUENCE [LARGE SCALE GENOMIC DNA]</scope>
    <source>
        <strain evidence="3 4">LMG 24012</strain>
    </source>
</reference>
<keyword evidence="2" id="KW-0732">Signal</keyword>
<proteinExistence type="inferred from homology"/>
<accession>A0A853G155</accession>
<evidence type="ECO:0000256" key="2">
    <source>
        <dbReference type="SAM" id="SignalP"/>
    </source>
</evidence>
<dbReference type="InterPro" id="IPR042100">
    <property type="entry name" value="Bug_dom1"/>
</dbReference>
<dbReference type="PANTHER" id="PTHR42928">
    <property type="entry name" value="TRICARBOXYLATE-BINDING PROTEIN"/>
    <property type="match status" value="1"/>
</dbReference>
<dbReference type="Proteomes" id="UP000559809">
    <property type="component" value="Unassembled WGS sequence"/>
</dbReference>
<organism evidence="3 4">
    <name type="scientific">Parapusillimonas granuli</name>
    <dbReference type="NCBI Taxonomy" id="380911"/>
    <lineage>
        <taxon>Bacteria</taxon>
        <taxon>Pseudomonadati</taxon>
        <taxon>Pseudomonadota</taxon>
        <taxon>Betaproteobacteria</taxon>
        <taxon>Burkholderiales</taxon>
        <taxon>Alcaligenaceae</taxon>
        <taxon>Parapusillimonas</taxon>
    </lineage>
</organism>
<dbReference type="RefSeq" id="WP_180153842.1">
    <property type="nucleotide sequence ID" value="NZ_JACCEM010000002.1"/>
</dbReference>
<name>A0A853G155_9BURK</name>
<dbReference type="Gene3D" id="3.40.190.10">
    <property type="entry name" value="Periplasmic binding protein-like II"/>
    <property type="match status" value="1"/>
</dbReference>
<dbReference type="SUPFAM" id="SSF53850">
    <property type="entry name" value="Periplasmic binding protein-like II"/>
    <property type="match status" value="1"/>
</dbReference>
<dbReference type="AlphaFoldDB" id="A0A853G155"/>
<comment type="caution">
    <text evidence="3">The sequence shown here is derived from an EMBL/GenBank/DDBJ whole genome shotgun (WGS) entry which is preliminary data.</text>
</comment>
<evidence type="ECO:0000313" key="4">
    <source>
        <dbReference type="Proteomes" id="UP000559809"/>
    </source>
</evidence>
<dbReference type="InterPro" id="IPR005064">
    <property type="entry name" value="BUG"/>
</dbReference>
<dbReference type="PIRSF" id="PIRSF017082">
    <property type="entry name" value="YflP"/>
    <property type="match status" value="1"/>
</dbReference>
<evidence type="ECO:0000313" key="3">
    <source>
        <dbReference type="EMBL" id="NYT48551.1"/>
    </source>
</evidence>
<protein>
    <submittedName>
        <fullName evidence="3">Tripartite tricarboxylate transporter substrate binding protein</fullName>
    </submittedName>
</protein>